<proteinExistence type="predicted"/>
<evidence type="ECO:0000313" key="2">
    <source>
        <dbReference type="EMBL" id="TNN79640.1"/>
    </source>
</evidence>
<dbReference type="AlphaFoldDB" id="A0A4Z2INJ9"/>
<feature type="region of interest" description="Disordered" evidence="1">
    <location>
        <begin position="1"/>
        <end position="66"/>
    </location>
</feature>
<evidence type="ECO:0000313" key="3">
    <source>
        <dbReference type="Proteomes" id="UP000314294"/>
    </source>
</evidence>
<dbReference type="EMBL" id="SRLO01000063">
    <property type="protein sequence ID" value="TNN79640.1"/>
    <property type="molecule type" value="Genomic_DNA"/>
</dbReference>
<keyword evidence="3" id="KW-1185">Reference proteome</keyword>
<feature type="compositionally biased region" description="Basic and acidic residues" evidence="1">
    <location>
        <begin position="46"/>
        <end position="58"/>
    </location>
</feature>
<reference evidence="2 3" key="1">
    <citation type="submission" date="2019-03" db="EMBL/GenBank/DDBJ databases">
        <title>First draft genome of Liparis tanakae, snailfish: a comprehensive survey of snailfish specific genes.</title>
        <authorList>
            <person name="Kim W."/>
            <person name="Song I."/>
            <person name="Jeong J.-H."/>
            <person name="Kim D."/>
            <person name="Kim S."/>
            <person name="Ryu S."/>
            <person name="Song J.Y."/>
            <person name="Lee S.K."/>
        </authorList>
    </citation>
    <scope>NUCLEOTIDE SEQUENCE [LARGE SCALE GENOMIC DNA]</scope>
    <source>
        <tissue evidence="2">Muscle</tissue>
    </source>
</reference>
<organism evidence="2 3">
    <name type="scientific">Liparis tanakae</name>
    <name type="common">Tanaka's snailfish</name>
    <dbReference type="NCBI Taxonomy" id="230148"/>
    <lineage>
        <taxon>Eukaryota</taxon>
        <taxon>Metazoa</taxon>
        <taxon>Chordata</taxon>
        <taxon>Craniata</taxon>
        <taxon>Vertebrata</taxon>
        <taxon>Euteleostomi</taxon>
        <taxon>Actinopterygii</taxon>
        <taxon>Neopterygii</taxon>
        <taxon>Teleostei</taxon>
        <taxon>Neoteleostei</taxon>
        <taxon>Acanthomorphata</taxon>
        <taxon>Eupercaria</taxon>
        <taxon>Perciformes</taxon>
        <taxon>Cottioidei</taxon>
        <taxon>Cottales</taxon>
        <taxon>Liparidae</taxon>
        <taxon>Liparis</taxon>
    </lineage>
</organism>
<feature type="compositionally biased region" description="Basic and acidic residues" evidence="1">
    <location>
        <begin position="1"/>
        <end position="13"/>
    </location>
</feature>
<name>A0A4Z2INJ9_9TELE</name>
<evidence type="ECO:0000256" key="1">
    <source>
        <dbReference type="SAM" id="MobiDB-lite"/>
    </source>
</evidence>
<comment type="caution">
    <text evidence="2">The sequence shown here is derived from an EMBL/GenBank/DDBJ whole genome shotgun (WGS) entry which is preliminary data.</text>
</comment>
<sequence length="66" mass="7674">MEWKNKRPCDHGYAHFTRMKPWDGNLRHNRSSPETSTPLGRASARLGREEVSGRRARDNFPPQRLG</sequence>
<dbReference type="Proteomes" id="UP000314294">
    <property type="component" value="Unassembled WGS sequence"/>
</dbReference>
<protein>
    <submittedName>
        <fullName evidence="2">Uncharacterized protein</fullName>
    </submittedName>
</protein>
<accession>A0A4Z2INJ9</accession>
<gene>
    <name evidence="2" type="ORF">EYF80_010222</name>
</gene>